<dbReference type="PRINTS" id="PR00139">
    <property type="entry name" value="ASNGLNASE"/>
</dbReference>
<feature type="domain" description="Asparaginase/glutaminase C-terminal" evidence="10">
    <location>
        <begin position="291"/>
        <end position="403"/>
    </location>
</feature>
<evidence type="ECO:0000256" key="2">
    <source>
        <dbReference type="ARBA" id="ARBA00022737"/>
    </source>
</evidence>
<dbReference type="InterPro" id="IPR037152">
    <property type="entry name" value="L-asparaginase_N_sf"/>
</dbReference>
<dbReference type="InterPro" id="IPR027473">
    <property type="entry name" value="L-asparaginase_C"/>
</dbReference>
<dbReference type="Pfam" id="PF17763">
    <property type="entry name" value="Asparaginase_C"/>
    <property type="match status" value="1"/>
</dbReference>
<dbReference type="Ensembl" id="ENSSFAT00005049016.1">
    <property type="protein sequence ID" value="ENSSFAP00005047418.1"/>
    <property type="gene ID" value="ENSSFAG00005023048.1"/>
</dbReference>
<reference evidence="11" key="1">
    <citation type="submission" date="2025-08" db="UniProtKB">
        <authorList>
            <consortium name="Ensembl"/>
        </authorList>
    </citation>
    <scope>IDENTIFICATION</scope>
</reference>
<sequence length="441" mass="48205">PASSSTSSSLLRPVFGSSGPRLQDLNRQSNVPLGFSRGLKLMVPPRFSSRTPPDSVPPVSCPSGLVPVPGLLLKFLRSLPILHDQDYAEKHRLRERYGDQTLVLPDMSLHVSSSPSFSESAERKRVVYTIDEYNPLLDSSNMTPEDWVKIGTDIEKNYETYAGFVVLHGTDTMAYTASALSFLCEHLRKPVVVTGAQVPIYELRNDGRDNLLGALLLAGQFDIPEVSLYFYNKLYRGNCSTKVDAESFDAFCSPNLVPLASTEAHIKVNTDILWKDKSTDKFQVSRHLSRNIGLLRLFPGITAATVKAFLHQDLQGVVLETYGSGNAPDKDQDLLQALKKATDNGVIVVNCTQCLRGTVSMTYATGQALMDAGVISGGDMTPEAALTKLSYLLGKTGLDTKTRRTVCVSVEDRRTSPVSSVPVLKELEAIRDALSPPVQVI</sequence>
<dbReference type="PANTHER" id="PTHR11707:SF28">
    <property type="entry name" value="60 KDA LYSOPHOSPHOLIPASE"/>
    <property type="match status" value="1"/>
</dbReference>
<dbReference type="InterPro" id="IPR027475">
    <property type="entry name" value="Asparaginase/glutaminase_AS2"/>
</dbReference>
<organism evidence="11 12">
    <name type="scientific">Salarias fasciatus</name>
    <name type="common">Jewelled blenny</name>
    <name type="synonym">Blennius fasciatus</name>
    <dbReference type="NCBI Taxonomy" id="181472"/>
    <lineage>
        <taxon>Eukaryota</taxon>
        <taxon>Metazoa</taxon>
        <taxon>Chordata</taxon>
        <taxon>Craniata</taxon>
        <taxon>Vertebrata</taxon>
        <taxon>Euteleostomi</taxon>
        <taxon>Actinopterygii</taxon>
        <taxon>Neopterygii</taxon>
        <taxon>Teleostei</taxon>
        <taxon>Neoteleostei</taxon>
        <taxon>Acanthomorphata</taxon>
        <taxon>Ovalentaria</taxon>
        <taxon>Blenniimorphae</taxon>
        <taxon>Blenniiformes</taxon>
        <taxon>Blennioidei</taxon>
        <taxon>Blenniidae</taxon>
        <taxon>Salariinae</taxon>
        <taxon>Salarias</taxon>
    </lineage>
</organism>
<dbReference type="SMART" id="SM00870">
    <property type="entry name" value="Asparaginase"/>
    <property type="match status" value="1"/>
</dbReference>
<dbReference type="PROSITE" id="PS51732">
    <property type="entry name" value="ASN_GLN_ASE_3"/>
    <property type="match status" value="1"/>
</dbReference>
<evidence type="ECO:0000259" key="9">
    <source>
        <dbReference type="Pfam" id="PF00710"/>
    </source>
</evidence>
<comment type="similarity">
    <text evidence="5">In the N-terminal section; belongs to the asparaginase 1 family.</text>
</comment>
<accession>A0A672IZL4</accession>
<evidence type="ECO:0000259" key="10">
    <source>
        <dbReference type="Pfam" id="PF17763"/>
    </source>
</evidence>
<dbReference type="InterPro" id="IPR040919">
    <property type="entry name" value="Asparaginase_C"/>
</dbReference>
<dbReference type="SUPFAM" id="SSF53774">
    <property type="entry name" value="Glutaminase/Asparaginase"/>
    <property type="match status" value="1"/>
</dbReference>
<dbReference type="NCBIfam" id="TIGR00519">
    <property type="entry name" value="asnASE_I"/>
    <property type="match status" value="1"/>
</dbReference>
<reference evidence="11" key="2">
    <citation type="submission" date="2025-09" db="UniProtKB">
        <authorList>
            <consortium name="Ensembl"/>
        </authorList>
    </citation>
    <scope>IDENTIFICATION</scope>
</reference>
<dbReference type="PIRSF" id="PIRSF500176">
    <property type="entry name" value="L_ASNase"/>
    <property type="match status" value="1"/>
</dbReference>
<evidence type="ECO:0000256" key="6">
    <source>
        <dbReference type="PIRSR" id="PIRSR001220-2"/>
    </source>
</evidence>
<dbReference type="GO" id="GO:0004067">
    <property type="term" value="F:asparaginase activity"/>
    <property type="evidence" value="ECO:0007669"/>
    <property type="project" value="UniProtKB-UniRule"/>
</dbReference>
<dbReference type="Gene3D" id="3.40.50.1170">
    <property type="entry name" value="L-asparaginase, N-terminal domain"/>
    <property type="match status" value="1"/>
</dbReference>
<protein>
    <recommendedName>
        <fullName evidence="1">asparaginase</fullName>
        <ecNumber evidence="1">3.5.1.1</ecNumber>
    </recommendedName>
</protein>
<dbReference type="InterPro" id="IPR006033">
    <property type="entry name" value="AsnA_fam"/>
</dbReference>
<evidence type="ECO:0000313" key="11">
    <source>
        <dbReference type="Ensembl" id="ENSSFAP00005047418.1"/>
    </source>
</evidence>
<dbReference type="CDD" id="cd08963">
    <property type="entry name" value="L-asparaginase_I"/>
    <property type="match status" value="1"/>
</dbReference>
<dbReference type="GO" id="GO:0009066">
    <property type="term" value="P:aspartate family amino acid metabolic process"/>
    <property type="evidence" value="ECO:0007669"/>
    <property type="project" value="UniProtKB-ARBA"/>
</dbReference>
<dbReference type="InterPro" id="IPR027474">
    <property type="entry name" value="L-asparaginase_N"/>
</dbReference>
<keyword evidence="12" id="KW-1185">Reference proteome</keyword>
<evidence type="ECO:0000256" key="4">
    <source>
        <dbReference type="ARBA" id="ARBA00023043"/>
    </source>
</evidence>
<feature type="binding site" evidence="6">
    <location>
        <begin position="170"/>
        <end position="171"/>
    </location>
    <ligand>
        <name>substrate</name>
    </ligand>
</feature>
<dbReference type="InterPro" id="IPR041725">
    <property type="entry name" value="L-asparaginase_I"/>
</dbReference>
<feature type="binding site" evidence="6">
    <location>
        <position position="139"/>
    </location>
    <ligand>
        <name>substrate</name>
    </ligand>
</feature>
<dbReference type="Proteomes" id="UP000472267">
    <property type="component" value="Unassembled WGS sequence"/>
</dbReference>
<evidence type="ECO:0000256" key="1">
    <source>
        <dbReference type="ARBA" id="ARBA00012920"/>
    </source>
</evidence>
<feature type="region of interest" description="Disordered" evidence="8">
    <location>
        <begin position="1"/>
        <end position="29"/>
    </location>
</feature>
<dbReference type="PROSITE" id="PS00917">
    <property type="entry name" value="ASN_GLN_ASE_2"/>
    <property type="match status" value="1"/>
</dbReference>
<dbReference type="FunFam" id="3.40.50.40:FF:000001">
    <property type="entry name" value="L-asparaginase 1"/>
    <property type="match status" value="1"/>
</dbReference>
<keyword evidence="3" id="KW-0378">Hydrolase</keyword>
<evidence type="ECO:0000256" key="3">
    <source>
        <dbReference type="ARBA" id="ARBA00022801"/>
    </source>
</evidence>
<dbReference type="Pfam" id="PF00710">
    <property type="entry name" value="Asparaginase"/>
    <property type="match status" value="1"/>
</dbReference>
<evidence type="ECO:0000256" key="8">
    <source>
        <dbReference type="SAM" id="MobiDB-lite"/>
    </source>
</evidence>
<dbReference type="AlphaFoldDB" id="A0A672IZL4"/>
<feature type="domain" description="L-asparaginase N-terminal" evidence="9">
    <location>
        <begin position="118"/>
        <end position="271"/>
    </location>
</feature>
<evidence type="ECO:0000256" key="5">
    <source>
        <dbReference type="ARBA" id="ARBA00061199"/>
    </source>
</evidence>
<dbReference type="FunFam" id="3.40.50.1170:FF:000003">
    <property type="entry name" value="60 kDa lysophospholipase"/>
    <property type="match status" value="1"/>
</dbReference>
<evidence type="ECO:0000256" key="7">
    <source>
        <dbReference type="PROSITE-ProRule" id="PRU10100"/>
    </source>
</evidence>
<dbReference type="PIRSF" id="PIRSF001220">
    <property type="entry name" value="L-ASNase_gatD"/>
    <property type="match status" value="1"/>
</dbReference>
<dbReference type="Gene3D" id="3.40.50.40">
    <property type="match status" value="1"/>
</dbReference>
<dbReference type="InParanoid" id="A0A672IZL4"/>
<proteinExistence type="inferred from homology"/>
<dbReference type="InterPro" id="IPR036152">
    <property type="entry name" value="Asp/glu_Ase-like_sf"/>
</dbReference>
<keyword evidence="4" id="KW-0040">ANK repeat</keyword>
<dbReference type="PANTHER" id="PTHR11707">
    <property type="entry name" value="L-ASPARAGINASE"/>
    <property type="match status" value="1"/>
</dbReference>
<dbReference type="OMA" id="HKYRGFV"/>
<dbReference type="InterPro" id="IPR006034">
    <property type="entry name" value="Asparaginase/glutaminase-like"/>
</dbReference>
<keyword evidence="2" id="KW-0677">Repeat</keyword>
<name>A0A672IZL4_SALFA</name>
<feature type="active site" evidence="7">
    <location>
        <position position="170"/>
    </location>
</feature>
<evidence type="ECO:0000313" key="12">
    <source>
        <dbReference type="Proteomes" id="UP000472267"/>
    </source>
</evidence>
<dbReference type="EC" id="3.5.1.1" evidence="1"/>